<organism evidence="2 3">
    <name type="scientific">Candidatus Protofrankia datiscae</name>
    <dbReference type="NCBI Taxonomy" id="2716812"/>
    <lineage>
        <taxon>Bacteria</taxon>
        <taxon>Bacillati</taxon>
        <taxon>Actinomycetota</taxon>
        <taxon>Actinomycetes</taxon>
        <taxon>Frankiales</taxon>
        <taxon>Frankiaceae</taxon>
        <taxon>Protofrankia</taxon>
    </lineage>
</organism>
<dbReference type="HOGENOM" id="CLU_1164519_0_0_11"/>
<feature type="compositionally biased region" description="Basic residues" evidence="1">
    <location>
        <begin position="137"/>
        <end position="153"/>
    </location>
</feature>
<accession>F8B1Q0</accession>
<feature type="compositionally biased region" description="Polar residues" evidence="1">
    <location>
        <begin position="218"/>
        <end position="238"/>
    </location>
</feature>
<evidence type="ECO:0000256" key="1">
    <source>
        <dbReference type="SAM" id="MobiDB-lite"/>
    </source>
</evidence>
<dbReference type="AlphaFoldDB" id="F8B1Q0"/>
<evidence type="ECO:0000313" key="2">
    <source>
        <dbReference type="EMBL" id="AEH08172.1"/>
    </source>
</evidence>
<feature type="region of interest" description="Disordered" evidence="1">
    <location>
        <begin position="193"/>
        <end position="238"/>
    </location>
</feature>
<evidence type="ECO:0000313" key="3">
    <source>
        <dbReference type="Proteomes" id="UP000001549"/>
    </source>
</evidence>
<keyword evidence="3" id="KW-1185">Reference proteome</keyword>
<sequence>MAAHRTDASLPSARRGRRLQPTTGERLYRPSRGAASSRKRYLYWAGPPGPGTARPMRLRTAGKVLYTATVGGGCSAEATVPFLWHCRRCQETDGEFRDGLAEEGFGNGAESAASAGMVTENHRLPSDDPPDGSRWPVSHRREGRHVTGRRRTRPATSRSPLWTPTPSPRAGTMPTICCFRAMRAPADARPMIAWTDRRPPGSTPVAASRLFPRKTRPAYSNNAEPWQCALSTTSTEHS</sequence>
<gene>
    <name evidence="2" type="ordered locus">FsymDg_0647</name>
</gene>
<proteinExistence type="predicted"/>
<dbReference type="Proteomes" id="UP000001549">
    <property type="component" value="Chromosome"/>
</dbReference>
<dbReference type="EMBL" id="CP002801">
    <property type="protein sequence ID" value="AEH08172.1"/>
    <property type="molecule type" value="Genomic_DNA"/>
</dbReference>
<name>F8B1Q0_9ACTN</name>
<reference evidence="2 3" key="1">
    <citation type="submission" date="2011-05" db="EMBL/GenBank/DDBJ databases">
        <title>Complete sequence of chromosome of Frankia symbiont of Datisca glomerata.</title>
        <authorList>
            <consortium name="US DOE Joint Genome Institute"/>
            <person name="Lucas S."/>
            <person name="Han J."/>
            <person name="Lapidus A."/>
            <person name="Cheng J.-F."/>
            <person name="Goodwin L."/>
            <person name="Pitluck S."/>
            <person name="Peters L."/>
            <person name="Mikhailova N."/>
            <person name="Chertkov O."/>
            <person name="Teshima H."/>
            <person name="Han C."/>
            <person name="Tapia R."/>
            <person name="Land M."/>
            <person name="Hauser L."/>
            <person name="Kyrpides N."/>
            <person name="Ivanova N."/>
            <person name="Pagani I."/>
            <person name="Berry A."/>
            <person name="Pawlowski K."/>
            <person name="Persson T."/>
            <person name="Vanden Heuvel B."/>
            <person name="Benson D."/>
            <person name="Woyke T."/>
        </authorList>
    </citation>
    <scope>NUCLEOTIDE SEQUENCE [LARGE SCALE GENOMIC DNA]</scope>
    <source>
        <strain evidence="3">4085684</strain>
    </source>
</reference>
<dbReference type="KEGG" id="fsy:FsymDg_0647"/>
<feature type="region of interest" description="Disordered" evidence="1">
    <location>
        <begin position="1"/>
        <end position="34"/>
    </location>
</feature>
<protein>
    <submittedName>
        <fullName evidence="2">Uncharacterized protein</fullName>
    </submittedName>
</protein>
<feature type="region of interest" description="Disordered" evidence="1">
    <location>
        <begin position="121"/>
        <end position="173"/>
    </location>
</feature>